<feature type="compositionally biased region" description="Polar residues" evidence="1">
    <location>
        <begin position="76"/>
        <end position="88"/>
    </location>
</feature>
<dbReference type="HOGENOM" id="CLU_1315767_0_0_1"/>
<keyword evidence="3" id="KW-1185">Reference proteome</keyword>
<evidence type="ECO:0000313" key="3">
    <source>
        <dbReference type="Proteomes" id="UP000053647"/>
    </source>
</evidence>
<reference evidence="2 3" key="1">
    <citation type="submission" date="2014-06" db="EMBL/GenBank/DDBJ databases">
        <authorList>
            <consortium name="DOE Joint Genome Institute"/>
            <person name="Kuo A."/>
            <person name="Kohler A."/>
            <person name="Nagy L.G."/>
            <person name="Floudas D."/>
            <person name="Copeland A."/>
            <person name="Barry K.W."/>
            <person name="Cichocki N."/>
            <person name="Veneault-Fourrey C."/>
            <person name="LaButti K."/>
            <person name="Lindquist E.A."/>
            <person name="Lipzen A."/>
            <person name="Lundell T."/>
            <person name="Morin E."/>
            <person name="Murat C."/>
            <person name="Sun H."/>
            <person name="Tunlid A."/>
            <person name="Henrissat B."/>
            <person name="Grigoriev I.V."/>
            <person name="Hibbett D.S."/>
            <person name="Martin F."/>
            <person name="Nordberg H.P."/>
            <person name="Cantor M.N."/>
            <person name="Hua S.X."/>
        </authorList>
    </citation>
    <scope>NUCLEOTIDE SEQUENCE [LARGE SCALE GENOMIC DNA]</scope>
    <source>
        <strain evidence="2 3">ATCC 200175</strain>
    </source>
</reference>
<evidence type="ECO:0000256" key="1">
    <source>
        <dbReference type="SAM" id="MobiDB-lite"/>
    </source>
</evidence>
<evidence type="ECO:0000313" key="2">
    <source>
        <dbReference type="EMBL" id="KIJ15261.1"/>
    </source>
</evidence>
<feature type="compositionally biased region" description="Polar residues" evidence="1">
    <location>
        <begin position="119"/>
        <end position="137"/>
    </location>
</feature>
<feature type="region of interest" description="Disordered" evidence="1">
    <location>
        <begin position="1"/>
        <end position="142"/>
    </location>
</feature>
<accession>A0A0C9U858</accession>
<organism evidence="2 3">
    <name type="scientific">Paxillus involutus ATCC 200175</name>
    <dbReference type="NCBI Taxonomy" id="664439"/>
    <lineage>
        <taxon>Eukaryota</taxon>
        <taxon>Fungi</taxon>
        <taxon>Dikarya</taxon>
        <taxon>Basidiomycota</taxon>
        <taxon>Agaricomycotina</taxon>
        <taxon>Agaricomycetes</taxon>
        <taxon>Agaricomycetidae</taxon>
        <taxon>Boletales</taxon>
        <taxon>Paxilineae</taxon>
        <taxon>Paxillaceae</taxon>
        <taxon>Paxillus</taxon>
    </lineage>
</organism>
<feature type="region of interest" description="Disordered" evidence="1">
    <location>
        <begin position="169"/>
        <end position="209"/>
    </location>
</feature>
<reference evidence="3" key="2">
    <citation type="submission" date="2015-01" db="EMBL/GenBank/DDBJ databases">
        <title>Evolutionary Origins and Diversification of the Mycorrhizal Mutualists.</title>
        <authorList>
            <consortium name="DOE Joint Genome Institute"/>
            <consortium name="Mycorrhizal Genomics Consortium"/>
            <person name="Kohler A."/>
            <person name="Kuo A."/>
            <person name="Nagy L.G."/>
            <person name="Floudas D."/>
            <person name="Copeland A."/>
            <person name="Barry K.W."/>
            <person name="Cichocki N."/>
            <person name="Veneault-Fourrey C."/>
            <person name="LaButti K."/>
            <person name="Lindquist E.A."/>
            <person name="Lipzen A."/>
            <person name="Lundell T."/>
            <person name="Morin E."/>
            <person name="Murat C."/>
            <person name="Riley R."/>
            <person name="Ohm R."/>
            <person name="Sun H."/>
            <person name="Tunlid A."/>
            <person name="Henrissat B."/>
            <person name="Grigoriev I.V."/>
            <person name="Hibbett D.S."/>
            <person name="Martin F."/>
        </authorList>
    </citation>
    <scope>NUCLEOTIDE SEQUENCE [LARGE SCALE GENOMIC DNA]</scope>
    <source>
        <strain evidence="3">ATCC 200175</strain>
    </source>
</reference>
<feature type="compositionally biased region" description="Basic and acidic residues" evidence="1">
    <location>
        <begin position="191"/>
        <end position="209"/>
    </location>
</feature>
<dbReference type="OrthoDB" id="10623631at2759"/>
<dbReference type="EMBL" id="KN819337">
    <property type="protein sequence ID" value="KIJ15261.1"/>
    <property type="molecule type" value="Genomic_DNA"/>
</dbReference>
<dbReference type="AlphaFoldDB" id="A0A0C9U858"/>
<gene>
    <name evidence="2" type="ORF">PAXINDRAFT_11802</name>
</gene>
<feature type="compositionally biased region" description="Acidic residues" evidence="1">
    <location>
        <begin position="27"/>
        <end position="39"/>
    </location>
</feature>
<sequence>MTSFEGNPEPSASSPIPGDIGQAGNTEELDGSEWADSDCEGGPGDTSGTSEEEGEGLDEGLELKQIEMEDGLHDGFNSNTLGNFNAPTCQMLHQHREGKKAVRRASEQGAVVKGPSRGATDQTTSSVGRATMPSSQDDGGKDIEVHHTHVVPQTPEAIRQTASNKVVDTMNPNAMSTGLTVPVGRSHKLQTKSDENTKGNKDGEIDKGV</sequence>
<name>A0A0C9U858_PAXIN</name>
<feature type="compositionally biased region" description="Polar residues" evidence="1">
    <location>
        <begin position="169"/>
        <end position="179"/>
    </location>
</feature>
<dbReference type="Proteomes" id="UP000053647">
    <property type="component" value="Unassembled WGS sequence"/>
</dbReference>
<feature type="compositionally biased region" description="Polar residues" evidence="1">
    <location>
        <begin position="1"/>
        <end position="14"/>
    </location>
</feature>
<proteinExistence type="predicted"/>
<feature type="compositionally biased region" description="Basic and acidic residues" evidence="1">
    <location>
        <begin position="61"/>
        <end position="73"/>
    </location>
</feature>
<protein>
    <submittedName>
        <fullName evidence="2">Uncharacterized protein</fullName>
    </submittedName>
</protein>
<feature type="compositionally biased region" description="Acidic residues" evidence="1">
    <location>
        <begin position="50"/>
        <end position="60"/>
    </location>
</feature>